<protein>
    <submittedName>
        <fullName evidence="1">Uncharacterized protein</fullName>
    </submittedName>
</protein>
<comment type="caution">
    <text evidence="1">The sequence shown here is derived from an EMBL/GenBank/DDBJ whole genome shotgun (WGS) entry which is preliminary data.</text>
</comment>
<accession>A0A1L8QA82</accession>
<dbReference type="AlphaFoldDB" id="A0A1L8QA82"/>
<name>A0A1L8QA82_PSEAH</name>
<keyword evidence="2" id="KW-1185">Reference proteome</keyword>
<dbReference type="STRING" id="2074.BG845_05899"/>
<reference evidence="1 2" key="1">
    <citation type="submission" date="2016-09" db="EMBL/GenBank/DDBJ databases">
        <title>Pseudonocardia autotrophica DSM535, a candidate organism with high potential of specific P450 cytochromes.</title>
        <authorList>
            <person name="Grumaz C."/>
            <person name="Vainshtein Y."/>
            <person name="Kirstahler P."/>
            <person name="Sohn K."/>
        </authorList>
    </citation>
    <scope>NUCLEOTIDE SEQUENCE [LARGE SCALE GENOMIC DNA]</scope>
    <source>
        <strain evidence="1 2">DSM 535</strain>
    </source>
</reference>
<organism evidence="1 2">
    <name type="scientific">Pseudonocardia autotrophica</name>
    <name type="common">Amycolata autotrophica</name>
    <name type="synonym">Nocardia autotrophica</name>
    <dbReference type="NCBI Taxonomy" id="2074"/>
    <lineage>
        <taxon>Bacteria</taxon>
        <taxon>Bacillati</taxon>
        <taxon>Actinomycetota</taxon>
        <taxon>Actinomycetes</taxon>
        <taxon>Pseudonocardiales</taxon>
        <taxon>Pseudonocardiaceae</taxon>
        <taxon>Pseudonocardia</taxon>
    </lineage>
</organism>
<dbReference type="EMBL" id="MIGB01000048">
    <property type="protein sequence ID" value="OSY35688.1"/>
    <property type="molecule type" value="Genomic_DNA"/>
</dbReference>
<evidence type="ECO:0000313" key="2">
    <source>
        <dbReference type="Proteomes" id="UP000194360"/>
    </source>
</evidence>
<gene>
    <name evidence="1" type="ORF">BG845_05899</name>
</gene>
<evidence type="ECO:0000313" key="1">
    <source>
        <dbReference type="EMBL" id="OSY35688.1"/>
    </source>
</evidence>
<sequence>MSLSLRRWMSTYRNVCSIRLVIREQRAILKTAF</sequence>
<proteinExistence type="predicted"/>
<dbReference type="Proteomes" id="UP000194360">
    <property type="component" value="Unassembled WGS sequence"/>
</dbReference>